<feature type="transmembrane region" description="Helical" evidence="1">
    <location>
        <begin position="212"/>
        <end position="229"/>
    </location>
</feature>
<proteinExistence type="predicted"/>
<accession>A0ABR6W5T3</accession>
<evidence type="ECO:0000313" key="3">
    <source>
        <dbReference type="EMBL" id="MBC3791948.1"/>
    </source>
</evidence>
<evidence type="ECO:0000259" key="2">
    <source>
        <dbReference type="Pfam" id="PF13231"/>
    </source>
</evidence>
<reference evidence="3 4" key="1">
    <citation type="submission" date="2019-06" db="EMBL/GenBank/DDBJ databases">
        <title>Spirosoma utsteinense sp. nov. isolated from Antarctic ice-free soils.</title>
        <authorList>
            <person name="Tahon G."/>
        </authorList>
    </citation>
    <scope>NUCLEOTIDE SEQUENCE [LARGE SCALE GENOMIC DNA]</scope>
    <source>
        <strain evidence="3 4">LMG 31447</strain>
    </source>
</reference>
<keyword evidence="1" id="KW-1133">Transmembrane helix</keyword>
<feature type="transmembrane region" description="Helical" evidence="1">
    <location>
        <begin position="31"/>
        <end position="53"/>
    </location>
</feature>
<keyword evidence="4" id="KW-1185">Reference proteome</keyword>
<dbReference type="Pfam" id="PF13231">
    <property type="entry name" value="PMT_2"/>
    <property type="match status" value="1"/>
</dbReference>
<feature type="transmembrane region" description="Helical" evidence="1">
    <location>
        <begin position="464"/>
        <end position="485"/>
    </location>
</feature>
<sequence>MTILYLLSLVLFLYYLGRLSAGIARRSLTDWWLTTFLLGAGSVILTGFLLSALRLTASSVVWAGGVFITATVLGTVLNRLTATSWTGSTVAPEPGPSAPVRFSVSSLFSERRHTFGHWFGALSGYTKFLFITLFATLSLIAVTNLLLVLFTVPNEWDSMTGHLNRVMQYVQRGTMRHFGGTNWNMDTYPKSVCTLQIYSFLMTGRFENGFKFIHHLSYWTAIVAVFGLVQRIGQLSRGKASLTASFFCALAYALLPDFLMQAITTETDIVLTAYLSVLLYMLFTYKQTGDVRYLWLAGMAFGIAFGHKITFALLLPSVFVVMIYTVFLSPSWSVTIGRTWRLAGAIIVGVCLWTLPTGYLKNVEVFGHPIGPPTALKHQSVERAGSLRNLLEQGSRNVIRYGYEHVNLDGIRNLEAGAAVNHTMRKPLVLLEDKLHMRLDEETDFSIQPFAFDRRFVFYNANPYWGVFGFALIIPLLLLVLLGIVRSTPHFFVGLALILHFAALSYSAPYDPFKGRYFIETGLFGVLFLALLFLHPRTAVDVPGRAVWKAYVGLITVLGCVSAVLCVYLNIRALPFGWTAPDGKAYPSAFSSDRIRQMAVGRPDIYIPYKRFNDMVPDRATVALGTINDDYEYPLYGPKLSRRLIAINPFEQGLKPIPAEADYLFFDKSVIKPQPGDIRLGTDTTMRNMMIVPAEDYYLRKLK</sequence>
<feature type="transmembrane region" description="Helical" evidence="1">
    <location>
        <begin position="128"/>
        <end position="150"/>
    </location>
</feature>
<dbReference type="EMBL" id="VFIA01000012">
    <property type="protein sequence ID" value="MBC3791948.1"/>
    <property type="molecule type" value="Genomic_DNA"/>
</dbReference>
<evidence type="ECO:0000313" key="4">
    <source>
        <dbReference type="Proteomes" id="UP000700732"/>
    </source>
</evidence>
<dbReference type="Proteomes" id="UP000700732">
    <property type="component" value="Unassembled WGS sequence"/>
</dbReference>
<feature type="transmembrane region" description="Helical" evidence="1">
    <location>
        <begin position="548"/>
        <end position="571"/>
    </location>
</feature>
<keyword evidence="1" id="KW-0812">Transmembrane</keyword>
<name>A0ABR6W5T3_9BACT</name>
<gene>
    <name evidence="3" type="ORF">FH603_2457</name>
</gene>
<feature type="domain" description="Glycosyltransferase RgtA/B/C/D-like" evidence="2">
    <location>
        <begin position="215"/>
        <end position="346"/>
    </location>
</feature>
<feature type="transmembrane region" description="Helical" evidence="1">
    <location>
        <begin position="294"/>
        <end position="327"/>
    </location>
</feature>
<dbReference type="InterPro" id="IPR038731">
    <property type="entry name" value="RgtA/B/C-like"/>
</dbReference>
<dbReference type="RefSeq" id="WP_186737739.1">
    <property type="nucleotide sequence ID" value="NZ_VFIA01000012.1"/>
</dbReference>
<feature type="transmembrane region" description="Helical" evidence="1">
    <location>
        <begin position="517"/>
        <end position="536"/>
    </location>
</feature>
<keyword evidence="1" id="KW-0472">Membrane</keyword>
<evidence type="ECO:0000256" key="1">
    <source>
        <dbReference type="SAM" id="Phobius"/>
    </source>
</evidence>
<feature type="transmembrane region" description="Helical" evidence="1">
    <location>
        <begin position="491"/>
        <end position="510"/>
    </location>
</feature>
<feature type="transmembrane region" description="Helical" evidence="1">
    <location>
        <begin position="269"/>
        <end position="285"/>
    </location>
</feature>
<comment type="caution">
    <text evidence="3">The sequence shown here is derived from an EMBL/GenBank/DDBJ whole genome shotgun (WGS) entry which is preliminary data.</text>
</comment>
<feature type="transmembrane region" description="Helical" evidence="1">
    <location>
        <begin position="339"/>
        <end position="360"/>
    </location>
</feature>
<organism evidence="3 4">
    <name type="scientific">Spirosoma utsteinense</name>
    <dbReference type="NCBI Taxonomy" id="2585773"/>
    <lineage>
        <taxon>Bacteria</taxon>
        <taxon>Pseudomonadati</taxon>
        <taxon>Bacteroidota</taxon>
        <taxon>Cytophagia</taxon>
        <taxon>Cytophagales</taxon>
        <taxon>Cytophagaceae</taxon>
        <taxon>Spirosoma</taxon>
    </lineage>
</organism>
<protein>
    <submittedName>
        <fullName evidence="3">General stress protein CsbA</fullName>
    </submittedName>
</protein>